<dbReference type="GO" id="GO:0006123">
    <property type="term" value="P:mitochondrial electron transport, cytochrome c to oxygen"/>
    <property type="evidence" value="ECO:0007669"/>
    <property type="project" value="InterPro"/>
</dbReference>
<comment type="caution">
    <text evidence="11">The sequence shown here is derived from an EMBL/GenBank/DDBJ whole genome shotgun (WGS) entry which is preliminary data.</text>
</comment>
<evidence type="ECO:0000256" key="7">
    <source>
        <dbReference type="ARBA" id="ARBA00023002"/>
    </source>
</evidence>
<gene>
    <name evidence="11" type="ORF">INT45_012012</name>
</gene>
<protein>
    <recommendedName>
        <fullName evidence="13">Cytochrome c oxidase subunit IV</fullName>
    </recommendedName>
</protein>
<dbReference type="Proteomes" id="UP000646827">
    <property type="component" value="Unassembled WGS sequence"/>
</dbReference>
<proteinExistence type="inferred from homology"/>
<keyword evidence="5" id="KW-0809">Transit peptide</keyword>
<organism evidence="11 12">
    <name type="scientific">Circinella minor</name>
    <dbReference type="NCBI Taxonomy" id="1195481"/>
    <lineage>
        <taxon>Eukaryota</taxon>
        <taxon>Fungi</taxon>
        <taxon>Fungi incertae sedis</taxon>
        <taxon>Mucoromycota</taxon>
        <taxon>Mucoromycotina</taxon>
        <taxon>Mucoromycetes</taxon>
        <taxon>Mucorales</taxon>
        <taxon>Lichtheimiaceae</taxon>
        <taxon>Circinella</taxon>
    </lineage>
</organism>
<evidence type="ECO:0000256" key="6">
    <source>
        <dbReference type="ARBA" id="ARBA00022989"/>
    </source>
</evidence>
<dbReference type="GO" id="GO:0005743">
    <property type="term" value="C:mitochondrial inner membrane"/>
    <property type="evidence" value="ECO:0007669"/>
    <property type="project" value="UniProtKB-SubCell"/>
</dbReference>
<dbReference type="InterPro" id="IPR004203">
    <property type="entry name" value="Cyt_c_oxidase_su4_fam"/>
</dbReference>
<evidence type="ECO:0008006" key="13">
    <source>
        <dbReference type="Google" id="ProtNLM"/>
    </source>
</evidence>
<evidence type="ECO:0000256" key="3">
    <source>
        <dbReference type="ARBA" id="ARBA00022692"/>
    </source>
</evidence>
<dbReference type="OrthoDB" id="186013at2759"/>
<accession>A0A8H7SGG9</accession>
<evidence type="ECO:0000256" key="9">
    <source>
        <dbReference type="ARBA" id="ARBA00023136"/>
    </source>
</evidence>
<dbReference type="EMBL" id="JAEPRB010000003">
    <property type="protein sequence ID" value="KAG2227988.1"/>
    <property type="molecule type" value="Genomic_DNA"/>
</dbReference>
<evidence type="ECO:0000313" key="11">
    <source>
        <dbReference type="EMBL" id="KAG2227988.1"/>
    </source>
</evidence>
<dbReference type="PANTHER" id="PTHR10707:SF10">
    <property type="entry name" value="CYTOCHROME C OXIDASE SUBUNIT 4"/>
    <property type="match status" value="1"/>
</dbReference>
<keyword evidence="8" id="KW-0496">Mitochondrion</keyword>
<dbReference type="InterPro" id="IPR036639">
    <property type="entry name" value="Cyt_c_oxidase_su4_sf"/>
</dbReference>
<evidence type="ECO:0000256" key="10">
    <source>
        <dbReference type="SAM" id="MobiDB-lite"/>
    </source>
</evidence>
<evidence type="ECO:0000256" key="5">
    <source>
        <dbReference type="ARBA" id="ARBA00022946"/>
    </source>
</evidence>
<evidence type="ECO:0000313" key="12">
    <source>
        <dbReference type="Proteomes" id="UP000646827"/>
    </source>
</evidence>
<name>A0A8H7SGG9_9FUNG</name>
<reference evidence="11 12" key="1">
    <citation type="submission" date="2020-12" db="EMBL/GenBank/DDBJ databases">
        <title>Metabolic potential, ecology and presence of endohyphal bacteria is reflected in genomic diversity of Mucoromycotina.</title>
        <authorList>
            <person name="Muszewska A."/>
            <person name="Okrasinska A."/>
            <person name="Steczkiewicz K."/>
            <person name="Drgas O."/>
            <person name="Orlowska M."/>
            <person name="Perlinska-Lenart U."/>
            <person name="Aleksandrzak-Piekarczyk T."/>
            <person name="Szatraj K."/>
            <person name="Zielenkiewicz U."/>
            <person name="Pilsyk S."/>
            <person name="Malc E."/>
            <person name="Mieczkowski P."/>
            <person name="Kruszewska J.S."/>
            <person name="Biernat P."/>
            <person name="Pawlowska J."/>
        </authorList>
    </citation>
    <scope>NUCLEOTIDE SEQUENCE [LARGE SCALE GENOMIC DNA]</scope>
    <source>
        <strain evidence="11 12">CBS 142.35</strain>
    </source>
</reference>
<evidence type="ECO:0000256" key="8">
    <source>
        <dbReference type="ARBA" id="ARBA00023128"/>
    </source>
</evidence>
<comment type="similarity">
    <text evidence="2">Belongs to the cytochrome c oxidase IV family.</text>
</comment>
<dbReference type="PANTHER" id="PTHR10707">
    <property type="entry name" value="CYTOCHROME C OXIDASE SUBUNIT IV"/>
    <property type="match status" value="1"/>
</dbReference>
<sequence length="161" mass="18152">MLPITIGRRRVISSAARVVNKPHRFYSQQKETISLQNIETRWKTMAPTERSTLTKQLEEAQLGDWKALSVEQKRAAYYVAFGSHGAREPITKPGHYPKLIASVLGVVAISSAMMYVARAKGQESPHTMEPEWREKTNEYLREQNSNPISGISSEGYKGKGF</sequence>
<comment type="subcellular location">
    <subcellularLocation>
        <location evidence="1">Mitochondrion inner membrane</location>
        <topology evidence="1">Single-pass membrane protein</topology>
    </subcellularLocation>
</comment>
<keyword evidence="7" id="KW-0560">Oxidoreductase</keyword>
<dbReference type="GO" id="GO:0016491">
    <property type="term" value="F:oxidoreductase activity"/>
    <property type="evidence" value="ECO:0007669"/>
    <property type="project" value="UniProtKB-KW"/>
</dbReference>
<keyword evidence="4" id="KW-0999">Mitochondrion inner membrane</keyword>
<dbReference type="AlphaFoldDB" id="A0A8H7SGG9"/>
<dbReference type="SUPFAM" id="SSF81406">
    <property type="entry name" value="Mitochondrial cytochrome c oxidase subunit IV"/>
    <property type="match status" value="1"/>
</dbReference>
<dbReference type="Gene3D" id="1.10.442.10">
    <property type="entry name" value="Cytochrome c oxidase subunit IV"/>
    <property type="match status" value="1"/>
</dbReference>
<evidence type="ECO:0000256" key="1">
    <source>
        <dbReference type="ARBA" id="ARBA00004434"/>
    </source>
</evidence>
<dbReference type="Pfam" id="PF02936">
    <property type="entry name" value="COX4"/>
    <property type="match status" value="1"/>
</dbReference>
<keyword evidence="9" id="KW-0472">Membrane</keyword>
<feature type="region of interest" description="Disordered" evidence="10">
    <location>
        <begin position="141"/>
        <end position="161"/>
    </location>
</feature>
<evidence type="ECO:0000256" key="2">
    <source>
        <dbReference type="ARBA" id="ARBA00008135"/>
    </source>
</evidence>
<keyword evidence="3" id="KW-0812">Transmembrane</keyword>
<evidence type="ECO:0000256" key="4">
    <source>
        <dbReference type="ARBA" id="ARBA00022792"/>
    </source>
</evidence>
<keyword evidence="12" id="KW-1185">Reference proteome</keyword>
<keyword evidence="6" id="KW-1133">Transmembrane helix</keyword>
<feature type="compositionally biased region" description="Polar residues" evidence="10">
    <location>
        <begin position="142"/>
        <end position="152"/>
    </location>
</feature>
<dbReference type="GO" id="GO:0045277">
    <property type="term" value="C:respiratory chain complex IV"/>
    <property type="evidence" value="ECO:0007669"/>
    <property type="project" value="InterPro"/>
</dbReference>